<dbReference type="EnsemblPlants" id="Solyc06g009980.1.1">
    <property type="protein sequence ID" value="Solyc06g009980.1.1.1"/>
    <property type="gene ID" value="Solyc06g009980.1"/>
</dbReference>
<sequence>MAIVQSTATVMGIATPNRDNRSIATRVVVPVSITVALDLQLRKESLLQR</sequence>
<accession>A0A3Q7GQH3</accession>
<dbReference type="PaxDb" id="4081-Solyc06g009980.1.1"/>
<name>A0A3Q7GQH3_SOLLC</name>
<dbReference type="Proteomes" id="UP000004994">
    <property type="component" value="Chromosome 6"/>
</dbReference>
<dbReference type="AlphaFoldDB" id="A0A3Q7GQH3"/>
<proteinExistence type="predicted"/>
<organism evidence="1">
    <name type="scientific">Solanum lycopersicum</name>
    <name type="common">Tomato</name>
    <name type="synonym">Lycopersicon esculentum</name>
    <dbReference type="NCBI Taxonomy" id="4081"/>
    <lineage>
        <taxon>Eukaryota</taxon>
        <taxon>Viridiplantae</taxon>
        <taxon>Streptophyta</taxon>
        <taxon>Embryophyta</taxon>
        <taxon>Tracheophyta</taxon>
        <taxon>Spermatophyta</taxon>
        <taxon>Magnoliopsida</taxon>
        <taxon>eudicotyledons</taxon>
        <taxon>Gunneridae</taxon>
        <taxon>Pentapetalae</taxon>
        <taxon>asterids</taxon>
        <taxon>lamiids</taxon>
        <taxon>Solanales</taxon>
        <taxon>Solanaceae</taxon>
        <taxon>Solanoideae</taxon>
        <taxon>Solaneae</taxon>
        <taxon>Solanum</taxon>
        <taxon>Solanum subgen. Lycopersicon</taxon>
    </lineage>
</organism>
<dbReference type="Gramene" id="Solyc06g009980.1.1">
    <property type="protein sequence ID" value="Solyc06g009980.1.1.1"/>
    <property type="gene ID" value="Solyc06g009980.1"/>
</dbReference>
<reference evidence="1" key="1">
    <citation type="journal article" date="2012" name="Nature">
        <title>The tomato genome sequence provides insights into fleshy fruit evolution.</title>
        <authorList>
            <consortium name="Tomato Genome Consortium"/>
        </authorList>
    </citation>
    <scope>NUCLEOTIDE SEQUENCE [LARGE SCALE GENOMIC DNA]</scope>
    <source>
        <strain evidence="1">cv. Heinz 1706</strain>
    </source>
</reference>
<keyword evidence="2" id="KW-1185">Reference proteome</keyword>
<evidence type="ECO:0000313" key="2">
    <source>
        <dbReference type="Proteomes" id="UP000004994"/>
    </source>
</evidence>
<reference evidence="1" key="2">
    <citation type="submission" date="2019-01" db="UniProtKB">
        <authorList>
            <consortium name="EnsemblPlants"/>
        </authorList>
    </citation>
    <scope>IDENTIFICATION</scope>
    <source>
        <strain evidence="1">cv. Heinz 1706</strain>
    </source>
</reference>
<evidence type="ECO:0000313" key="1">
    <source>
        <dbReference type="EnsemblPlants" id="Solyc06g009980.1.1.1"/>
    </source>
</evidence>
<protein>
    <submittedName>
        <fullName evidence="1">Uncharacterized protein</fullName>
    </submittedName>
</protein>
<dbReference type="InParanoid" id="A0A3Q7GQH3"/>